<evidence type="ECO:0000313" key="7">
    <source>
        <dbReference type="EMBL" id="KAF0250894.1"/>
    </source>
</evidence>
<evidence type="ECO:0000256" key="1">
    <source>
        <dbReference type="ARBA" id="ARBA00010371"/>
    </source>
</evidence>
<dbReference type="GO" id="GO:0005829">
    <property type="term" value="C:cytosol"/>
    <property type="evidence" value="ECO:0007669"/>
    <property type="project" value="TreeGrafter"/>
</dbReference>
<name>A0A7V8J0U2_PSEPU</name>
<dbReference type="RefSeq" id="WP_156859982.1">
    <property type="nucleotide sequence ID" value="NZ_JAJSQY010000045.1"/>
</dbReference>
<keyword evidence="3 7" id="KW-0560">Oxidoreductase</keyword>
<dbReference type="NCBIfam" id="NF008024">
    <property type="entry name" value="PRK10754.1"/>
    <property type="match status" value="1"/>
</dbReference>
<comment type="catalytic activity">
    <reaction evidence="5">
        <text>2 a quinone + NADPH + H(+) = 2 a 1,4-benzosemiquinone + NADP(+)</text>
        <dbReference type="Rhea" id="RHEA:14269"/>
        <dbReference type="ChEBI" id="CHEBI:15378"/>
        <dbReference type="ChEBI" id="CHEBI:57783"/>
        <dbReference type="ChEBI" id="CHEBI:58349"/>
        <dbReference type="ChEBI" id="CHEBI:132124"/>
        <dbReference type="ChEBI" id="CHEBI:134225"/>
        <dbReference type="EC" id="1.6.5.5"/>
    </reaction>
</comment>
<dbReference type="InterPro" id="IPR013154">
    <property type="entry name" value="ADH-like_N"/>
</dbReference>
<organism evidence="7 8">
    <name type="scientific">Pseudomonas putida</name>
    <name type="common">Arthrobacter siderocapsulatus</name>
    <dbReference type="NCBI Taxonomy" id="303"/>
    <lineage>
        <taxon>Bacteria</taxon>
        <taxon>Pseudomonadati</taxon>
        <taxon>Pseudomonadota</taxon>
        <taxon>Gammaproteobacteria</taxon>
        <taxon>Pseudomonadales</taxon>
        <taxon>Pseudomonadaceae</taxon>
        <taxon>Pseudomonas</taxon>
    </lineage>
</organism>
<keyword evidence="2" id="KW-0521">NADP</keyword>
<dbReference type="GO" id="GO:0035925">
    <property type="term" value="F:mRNA 3'-UTR AU-rich region binding"/>
    <property type="evidence" value="ECO:0007669"/>
    <property type="project" value="TreeGrafter"/>
</dbReference>
<dbReference type="InterPro" id="IPR047618">
    <property type="entry name" value="QOR-like"/>
</dbReference>
<proteinExistence type="inferred from homology"/>
<evidence type="ECO:0000256" key="3">
    <source>
        <dbReference type="ARBA" id="ARBA00023002"/>
    </source>
</evidence>
<dbReference type="PANTHER" id="PTHR48106">
    <property type="entry name" value="QUINONE OXIDOREDUCTASE PIG3-RELATED"/>
    <property type="match status" value="1"/>
</dbReference>
<dbReference type="EMBL" id="WOWR01000080">
    <property type="protein sequence ID" value="KAF0250894.1"/>
    <property type="molecule type" value="Genomic_DNA"/>
</dbReference>
<dbReference type="GO" id="GO:0008270">
    <property type="term" value="F:zinc ion binding"/>
    <property type="evidence" value="ECO:0007669"/>
    <property type="project" value="InterPro"/>
</dbReference>
<dbReference type="AlphaFoldDB" id="A0A7V8J0U2"/>
<dbReference type="EC" id="1.6.5.5" evidence="4"/>
<comment type="similarity">
    <text evidence="1">Belongs to the zinc-containing alcohol dehydrogenase family. Quinone oxidoreductase subfamily.</text>
</comment>
<dbReference type="InterPro" id="IPR036291">
    <property type="entry name" value="NAD(P)-bd_dom_sf"/>
</dbReference>
<reference evidence="7 8" key="1">
    <citation type="submission" date="2019-12" db="EMBL/GenBank/DDBJ databases">
        <authorList>
            <person name="Woiski C."/>
        </authorList>
    </citation>
    <scope>NUCLEOTIDE SEQUENCE [LARGE SCALE GENOMIC DNA]</scope>
    <source>
        <strain evidence="7 8">BOE100</strain>
    </source>
</reference>
<dbReference type="Gene3D" id="3.90.180.10">
    <property type="entry name" value="Medium-chain alcohol dehydrogenases, catalytic domain"/>
    <property type="match status" value="1"/>
</dbReference>
<dbReference type="InterPro" id="IPR020843">
    <property type="entry name" value="ER"/>
</dbReference>
<dbReference type="InterPro" id="IPR011032">
    <property type="entry name" value="GroES-like_sf"/>
</dbReference>
<evidence type="ECO:0000256" key="2">
    <source>
        <dbReference type="ARBA" id="ARBA00022857"/>
    </source>
</evidence>
<evidence type="ECO:0000256" key="5">
    <source>
        <dbReference type="ARBA" id="ARBA00048980"/>
    </source>
</evidence>
<dbReference type="SUPFAM" id="SSF51735">
    <property type="entry name" value="NAD(P)-binding Rossmann-fold domains"/>
    <property type="match status" value="1"/>
</dbReference>
<sequence>MAKAVRFYETGGPEVLRYEDVEVGEPGPGQVRLRHVAVGLNYADTYFRNGTYPIPLANGMGVEASGVVQAVGEGVSHVAVGDRVTYTGFMNTLGAYSTERLIPAAPLIKLPETIAFETAAAMTMRGLTASYLMRRLYDFKPGDSILLHAAAGGVGLIVSQWAKLLGLTVIGTVSTDAKAELARAHGCDHTINYSHEDVAKRVRELTDGVGVNVVFDSVGRTTFIGSLDSLKRRGLMVCVGTASGTIEPFDPQILAIKGSLFLTRPALADYIADPAEKAALAGELFGHVGSGRIKIEINQHYALQDAVQAHRDLESRKTTGSSIFVI</sequence>
<protein>
    <recommendedName>
        <fullName evidence="4">NADPH:quinone reductase</fullName>
        <ecNumber evidence="4">1.6.5.5</ecNumber>
    </recommendedName>
</protein>
<gene>
    <name evidence="7" type="ORF">GN299_31430</name>
</gene>
<dbReference type="InterPro" id="IPR002364">
    <property type="entry name" value="Quin_OxRdtase/zeta-crystal_CS"/>
</dbReference>
<dbReference type="Gene3D" id="3.40.50.720">
    <property type="entry name" value="NAD(P)-binding Rossmann-like Domain"/>
    <property type="match status" value="1"/>
</dbReference>
<evidence type="ECO:0000259" key="6">
    <source>
        <dbReference type="SMART" id="SM00829"/>
    </source>
</evidence>
<dbReference type="PANTHER" id="PTHR48106:SF13">
    <property type="entry name" value="QUINONE OXIDOREDUCTASE-RELATED"/>
    <property type="match status" value="1"/>
</dbReference>
<dbReference type="Proteomes" id="UP000442695">
    <property type="component" value="Unassembled WGS sequence"/>
</dbReference>
<dbReference type="CDD" id="cd05286">
    <property type="entry name" value="QOR2"/>
    <property type="match status" value="1"/>
</dbReference>
<dbReference type="Pfam" id="PF08240">
    <property type="entry name" value="ADH_N"/>
    <property type="match status" value="1"/>
</dbReference>
<dbReference type="FunFam" id="3.40.50.720:FF:000053">
    <property type="entry name" value="Quinone oxidoreductase 1"/>
    <property type="match status" value="1"/>
</dbReference>
<dbReference type="Pfam" id="PF00107">
    <property type="entry name" value="ADH_zinc_N"/>
    <property type="match status" value="1"/>
</dbReference>
<accession>A0A7V8J0U2</accession>
<evidence type="ECO:0000313" key="8">
    <source>
        <dbReference type="Proteomes" id="UP000442695"/>
    </source>
</evidence>
<evidence type="ECO:0000256" key="4">
    <source>
        <dbReference type="ARBA" id="ARBA00038919"/>
    </source>
</evidence>
<comment type="caution">
    <text evidence="7">The sequence shown here is derived from an EMBL/GenBank/DDBJ whole genome shotgun (WGS) entry which is preliminary data.</text>
</comment>
<dbReference type="SMART" id="SM00829">
    <property type="entry name" value="PKS_ER"/>
    <property type="match status" value="1"/>
</dbReference>
<dbReference type="InterPro" id="IPR013149">
    <property type="entry name" value="ADH-like_C"/>
</dbReference>
<dbReference type="GO" id="GO:0003960">
    <property type="term" value="F:quinone reductase (NADPH) activity"/>
    <property type="evidence" value="ECO:0007669"/>
    <property type="project" value="UniProtKB-EC"/>
</dbReference>
<feature type="domain" description="Enoyl reductase (ER)" evidence="6">
    <location>
        <begin position="11"/>
        <end position="324"/>
    </location>
</feature>
<dbReference type="PROSITE" id="PS01162">
    <property type="entry name" value="QOR_ZETA_CRYSTAL"/>
    <property type="match status" value="1"/>
</dbReference>
<dbReference type="GO" id="GO:0070402">
    <property type="term" value="F:NADPH binding"/>
    <property type="evidence" value="ECO:0007669"/>
    <property type="project" value="TreeGrafter"/>
</dbReference>
<dbReference type="SUPFAM" id="SSF50129">
    <property type="entry name" value="GroES-like"/>
    <property type="match status" value="1"/>
</dbReference>